<keyword evidence="2" id="KW-1185">Reference proteome</keyword>
<evidence type="ECO:0000313" key="2">
    <source>
        <dbReference type="Proteomes" id="UP001732700"/>
    </source>
</evidence>
<dbReference type="Proteomes" id="UP001732700">
    <property type="component" value="Chromosome 4C"/>
</dbReference>
<reference evidence="1" key="2">
    <citation type="submission" date="2025-09" db="UniProtKB">
        <authorList>
            <consortium name="EnsemblPlants"/>
        </authorList>
    </citation>
    <scope>IDENTIFICATION</scope>
</reference>
<proteinExistence type="predicted"/>
<evidence type="ECO:0000313" key="1">
    <source>
        <dbReference type="EnsemblPlants" id="AVESA.00010b.r2.4CG1322140.1.CDS.1"/>
    </source>
</evidence>
<organism evidence="1 2">
    <name type="scientific">Avena sativa</name>
    <name type="common">Oat</name>
    <dbReference type="NCBI Taxonomy" id="4498"/>
    <lineage>
        <taxon>Eukaryota</taxon>
        <taxon>Viridiplantae</taxon>
        <taxon>Streptophyta</taxon>
        <taxon>Embryophyta</taxon>
        <taxon>Tracheophyta</taxon>
        <taxon>Spermatophyta</taxon>
        <taxon>Magnoliopsida</taxon>
        <taxon>Liliopsida</taxon>
        <taxon>Poales</taxon>
        <taxon>Poaceae</taxon>
        <taxon>BOP clade</taxon>
        <taxon>Pooideae</taxon>
        <taxon>Poodae</taxon>
        <taxon>Poeae</taxon>
        <taxon>Poeae Chloroplast Group 1 (Aveneae type)</taxon>
        <taxon>Aveninae</taxon>
        <taxon>Avena</taxon>
    </lineage>
</organism>
<reference evidence="1" key="1">
    <citation type="submission" date="2021-05" db="EMBL/GenBank/DDBJ databases">
        <authorList>
            <person name="Scholz U."/>
            <person name="Mascher M."/>
            <person name="Fiebig A."/>
        </authorList>
    </citation>
    <scope>NUCLEOTIDE SEQUENCE [LARGE SCALE GENOMIC DNA]</scope>
</reference>
<accession>A0ACD5X3C8</accession>
<name>A0ACD5X3C8_AVESA</name>
<dbReference type="EnsemblPlants" id="AVESA.00010b.r2.4CG1322140.1">
    <property type="protein sequence ID" value="AVESA.00010b.r2.4CG1322140.1.CDS.1"/>
    <property type="gene ID" value="AVESA.00010b.r2.4CG1322140"/>
</dbReference>
<sequence length="248" mass="26955">MSSSSKPADHRGAIGHWSDGETTALVQAWGQLYLQHNRLSEVEWREVCGAVNAHRAAAGCLFDRSVAHCQWRLYSLKSKYKKEVAKGQPTSGWRHFAQLRAFLGGPDNGPPPGFAAMTPPAPVKEEEVEVEEASGSVPAKRKFSSLEDILGRSGGPPPGFPPRMPATAKKEDEEEVVGLVEGPPHGVASAECLPGAVVTKLGEVVTKLAEVYLEMERLGVEKQKMAMEWEMRAAKVEAENQLEEAEDS</sequence>
<protein>
    <submittedName>
        <fullName evidence="1">Uncharacterized protein</fullName>
    </submittedName>
</protein>